<sequence>MVKKIIITACIFIAAAAGGGGCTAEEIDAEVLTIIDGTIDNFDILTYNAAYNEGTLDASVEIVGATSFGLVFTGDSNTYSNSLDGSSVVYDYTSNSLSTSAIGAYNIAETEFSSRYSSVATYDRAADQDYSTVVIGGTAGQSVGIVNLAYNRGNVDSSVSITGTSSEVTTADGTTSSCYSANSFDNLHITTSAIGAYNSSKTTITIGE</sequence>
<keyword evidence="3" id="KW-1185">Reference proteome</keyword>
<reference evidence="2 3" key="1">
    <citation type="submission" date="2016-10" db="EMBL/GenBank/DDBJ databases">
        <authorList>
            <person name="de Groot N.N."/>
        </authorList>
    </citation>
    <scope>NUCLEOTIDE SEQUENCE [LARGE SCALE GENOMIC DNA]</scope>
    <source>
        <strain evidence="2 3">DSM 12130</strain>
    </source>
</reference>
<dbReference type="EMBL" id="FNJI01000052">
    <property type="protein sequence ID" value="SDP78559.1"/>
    <property type="molecule type" value="Genomic_DNA"/>
</dbReference>
<protein>
    <submittedName>
        <fullName evidence="2">Uncharacterized protein</fullName>
    </submittedName>
</protein>
<accession>A0A1H0VIZ7</accession>
<name>A0A1H0VIZ7_9BACT</name>
<keyword evidence="1" id="KW-0732">Signal</keyword>
<dbReference type="STRING" id="91360.SAMN05660330_04102"/>
<evidence type="ECO:0000256" key="1">
    <source>
        <dbReference type="SAM" id="SignalP"/>
    </source>
</evidence>
<proteinExistence type="predicted"/>
<feature type="signal peptide" evidence="1">
    <location>
        <begin position="1"/>
        <end position="19"/>
    </location>
</feature>
<dbReference type="Proteomes" id="UP000199073">
    <property type="component" value="Unassembled WGS sequence"/>
</dbReference>
<evidence type="ECO:0000313" key="3">
    <source>
        <dbReference type="Proteomes" id="UP000199073"/>
    </source>
</evidence>
<gene>
    <name evidence="2" type="ORF">SAMN05660330_04102</name>
</gene>
<evidence type="ECO:0000313" key="2">
    <source>
        <dbReference type="EMBL" id="SDP78559.1"/>
    </source>
</evidence>
<dbReference type="RefSeq" id="WP_092225970.1">
    <property type="nucleotide sequence ID" value="NZ_FNJI01000052.1"/>
</dbReference>
<organism evidence="2 3">
    <name type="scientific">Desulforhopalus singaporensis</name>
    <dbReference type="NCBI Taxonomy" id="91360"/>
    <lineage>
        <taxon>Bacteria</taxon>
        <taxon>Pseudomonadati</taxon>
        <taxon>Thermodesulfobacteriota</taxon>
        <taxon>Desulfobulbia</taxon>
        <taxon>Desulfobulbales</taxon>
        <taxon>Desulfocapsaceae</taxon>
        <taxon>Desulforhopalus</taxon>
    </lineage>
</organism>
<dbReference type="PROSITE" id="PS51257">
    <property type="entry name" value="PROKAR_LIPOPROTEIN"/>
    <property type="match status" value="1"/>
</dbReference>
<dbReference type="AlphaFoldDB" id="A0A1H0VIZ7"/>
<feature type="chain" id="PRO_5011650188" evidence="1">
    <location>
        <begin position="20"/>
        <end position="208"/>
    </location>
</feature>